<protein>
    <submittedName>
        <fullName evidence="2">Uncharacterized protein</fullName>
    </submittedName>
</protein>
<accession>A0A0B2VSS5</accession>
<dbReference type="Proteomes" id="UP000031036">
    <property type="component" value="Unassembled WGS sequence"/>
</dbReference>
<sequence>MSVAPLIARVDKRTRAHNAAAFHLTVRVRWAVSHDRVLCARPAATALHCRPANRQQVDQSNFEDCHIERTVKPRGGGDVYSEDERWRGPSFQGRLNSGASKDCADPMSREKGLTLRTPSTRIF</sequence>
<name>A0A0B2VSS5_TOXCA</name>
<organism evidence="2 3">
    <name type="scientific">Toxocara canis</name>
    <name type="common">Canine roundworm</name>
    <dbReference type="NCBI Taxonomy" id="6265"/>
    <lineage>
        <taxon>Eukaryota</taxon>
        <taxon>Metazoa</taxon>
        <taxon>Ecdysozoa</taxon>
        <taxon>Nematoda</taxon>
        <taxon>Chromadorea</taxon>
        <taxon>Rhabditida</taxon>
        <taxon>Spirurina</taxon>
        <taxon>Ascaridomorpha</taxon>
        <taxon>Ascaridoidea</taxon>
        <taxon>Toxocaridae</taxon>
        <taxon>Toxocara</taxon>
    </lineage>
</organism>
<feature type="compositionally biased region" description="Basic and acidic residues" evidence="1">
    <location>
        <begin position="102"/>
        <end position="113"/>
    </location>
</feature>
<comment type="caution">
    <text evidence="2">The sequence shown here is derived from an EMBL/GenBank/DDBJ whole genome shotgun (WGS) entry which is preliminary data.</text>
</comment>
<evidence type="ECO:0000256" key="1">
    <source>
        <dbReference type="SAM" id="MobiDB-lite"/>
    </source>
</evidence>
<dbReference type="EMBL" id="JPKZ01000992">
    <property type="protein sequence ID" value="KHN84344.1"/>
    <property type="molecule type" value="Genomic_DNA"/>
</dbReference>
<feature type="region of interest" description="Disordered" evidence="1">
    <location>
        <begin position="73"/>
        <end position="123"/>
    </location>
</feature>
<evidence type="ECO:0000313" key="3">
    <source>
        <dbReference type="Proteomes" id="UP000031036"/>
    </source>
</evidence>
<keyword evidence="3" id="KW-1185">Reference proteome</keyword>
<gene>
    <name evidence="2" type="ORF">Tcan_12401</name>
</gene>
<proteinExistence type="predicted"/>
<reference evidence="2 3" key="1">
    <citation type="submission" date="2014-11" db="EMBL/GenBank/DDBJ databases">
        <title>Genetic blueprint of the zoonotic pathogen Toxocara canis.</title>
        <authorList>
            <person name="Zhu X.-Q."/>
            <person name="Korhonen P.K."/>
            <person name="Cai H."/>
            <person name="Young N.D."/>
            <person name="Nejsum P."/>
            <person name="von Samson-Himmelstjerna G."/>
            <person name="Boag P.R."/>
            <person name="Tan P."/>
            <person name="Li Q."/>
            <person name="Min J."/>
            <person name="Yang Y."/>
            <person name="Wang X."/>
            <person name="Fang X."/>
            <person name="Hall R.S."/>
            <person name="Hofmann A."/>
            <person name="Sternberg P.W."/>
            <person name="Jex A.R."/>
            <person name="Gasser R.B."/>
        </authorList>
    </citation>
    <scope>NUCLEOTIDE SEQUENCE [LARGE SCALE GENOMIC DNA]</scope>
    <source>
        <strain evidence="2">PN_DK_2014</strain>
    </source>
</reference>
<dbReference type="AlphaFoldDB" id="A0A0B2VSS5"/>
<evidence type="ECO:0000313" key="2">
    <source>
        <dbReference type="EMBL" id="KHN84344.1"/>
    </source>
</evidence>